<reference evidence="1 2" key="1">
    <citation type="journal article" date="2020" name="Front. Microbiol.">
        <title>Phenotypic and Genetic Characterization of the Cheese Ripening Yeast Geotrichum candidum.</title>
        <authorList>
            <person name="Perkins V."/>
            <person name="Vignola S."/>
            <person name="Lessard M.H."/>
            <person name="Plante P.L."/>
            <person name="Corbeil J."/>
            <person name="Dugat-Bony E."/>
            <person name="Frenette M."/>
            <person name="Labrie S."/>
        </authorList>
    </citation>
    <scope>NUCLEOTIDE SEQUENCE [LARGE SCALE GENOMIC DNA]</scope>
    <source>
        <strain evidence="1 2">LMA-1147</strain>
    </source>
</reference>
<organism evidence="1 2">
    <name type="scientific">Geotrichum galactomycetum</name>
    <dbReference type="NCBI Taxonomy" id="27317"/>
    <lineage>
        <taxon>Eukaryota</taxon>
        <taxon>Fungi</taxon>
        <taxon>Dikarya</taxon>
        <taxon>Ascomycota</taxon>
        <taxon>Saccharomycotina</taxon>
        <taxon>Dipodascomycetes</taxon>
        <taxon>Dipodascales</taxon>
        <taxon>Dipodascaceae</taxon>
        <taxon>Geotrichum</taxon>
    </lineage>
</organism>
<evidence type="ECO:0000313" key="2">
    <source>
        <dbReference type="Proteomes" id="UP000744676"/>
    </source>
</evidence>
<dbReference type="EMBL" id="QVQA01000010">
    <property type="protein sequence ID" value="KAF5101651.1"/>
    <property type="molecule type" value="Genomic_DNA"/>
</dbReference>
<comment type="caution">
    <text evidence="1">The sequence shown here is derived from an EMBL/GenBank/DDBJ whole genome shotgun (WGS) entry which is preliminary data.</text>
</comment>
<dbReference type="Proteomes" id="UP000744676">
    <property type="component" value="Unassembled WGS sequence"/>
</dbReference>
<evidence type="ECO:0000313" key="1">
    <source>
        <dbReference type="EMBL" id="KAF5101651.1"/>
    </source>
</evidence>
<name>A0ACB6V8W5_9ASCO</name>
<sequence length="597" mass="65304">MPQFSNNPDGFVFDDEVPVIELDEDEMILHDSNGKPTLVVDKNRYHATTNSHGKQIKIKSRRKQHQHHTKHISRSSDNSSASLLQPPPLDYSKSATASEGGSPLQPSTPKIIPPFFQFMGAMASKAKDFFNGSDVTIQPPAELPNASMPMDDNVYLKQHQKQTSFGQSSFISSAPQYQPNSSNIPGNINGTYLNNGTGYMQQPEIPIMPAQGYMNTPAYGLAPMPTMLGAEEPKKKKNKKHRKHKKNNSSLEQSLLQSSMFSVLILLAGALLSVMISTYRPTVEGPISGAIDKMLSNLQMFASLIMTTGGALLAYNYLKNSAAVENDDGAGLEAPSLVPMDSIPAAGTSLGETPGMFGSQGGFAMSQPQQPWMQQQQQQQSMYQGYPPQGPPGYEAEINDIYAKEMMDQKQFFVPAGAYDSKKHGRKLSNFDVLSQKLGGFTPGSVQDPLGLYTDDDDDEYVDEDEFDNYYKAMPEVPGPYPAPRTTATTLSMMRPEILQLLKRAEQESKTPTSSISSPLPRTASTGVPPTLSTPPAVPSSKHKKKASADSSTALVLKKKPLERIKGVGKKSKDFYVDEYACKPYGPPPKRYRGVNV</sequence>
<keyword evidence="2" id="KW-1185">Reference proteome</keyword>
<accession>A0ACB6V8W5</accession>
<gene>
    <name evidence="1" type="ORF">D0Z00_000725</name>
</gene>
<proteinExistence type="predicted"/>
<protein>
    <submittedName>
        <fullName evidence="1">Uncharacterized protein</fullName>
    </submittedName>
</protein>